<evidence type="ECO:0000313" key="3">
    <source>
        <dbReference type="Proteomes" id="UP000230273"/>
    </source>
</evidence>
<feature type="domain" description="Right handed beta helix" evidence="1">
    <location>
        <begin position="287"/>
        <end position="386"/>
    </location>
</feature>
<dbReference type="NCBIfam" id="TIGR03804">
    <property type="entry name" value="para_beta_helix"/>
    <property type="match status" value="1"/>
</dbReference>
<dbReference type="InterPro" id="IPR006626">
    <property type="entry name" value="PbH1"/>
</dbReference>
<evidence type="ECO:0000313" key="2">
    <source>
        <dbReference type="EMBL" id="PIP23337.1"/>
    </source>
</evidence>
<dbReference type="InterPro" id="IPR012334">
    <property type="entry name" value="Pectin_lyas_fold"/>
</dbReference>
<evidence type="ECO:0000259" key="1">
    <source>
        <dbReference type="Pfam" id="PF13229"/>
    </source>
</evidence>
<dbReference type="EMBL" id="PCRP01000062">
    <property type="protein sequence ID" value="PIP23337.1"/>
    <property type="molecule type" value="Genomic_DNA"/>
</dbReference>
<feature type="domain" description="Right handed beta helix" evidence="1">
    <location>
        <begin position="101"/>
        <end position="224"/>
    </location>
</feature>
<dbReference type="Pfam" id="PF13229">
    <property type="entry name" value="Beta_helix"/>
    <property type="match status" value="2"/>
</dbReference>
<gene>
    <name evidence="2" type="ORF">COX36_03880</name>
</gene>
<dbReference type="AlphaFoldDB" id="A0A2G9YVU3"/>
<reference evidence="2 3" key="1">
    <citation type="submission" date="2017-09" db="EMBL/GenBank/DDBJ databases">
        <title>Depth-based differentiation of microbial function through sediment-hosted aquifers and enrichment of novel symbionts in the deep terrestrial subsurface.</title>
        <authorList>
            <person name="Probst A.J."/>
            <person name="Ladd B."/>
            <person name="Jarett J.K."/>
            <person name="Geller-Mcgrath D.E."/>
            <person name="Sieber C.M."/>
            <person name="Emerson J.B."/>
            <person name="Anantharaman K."/>
            <person name="Thomas B.C."/>
            <person name="Malmstrom R."/>
            <person name="Stieglmeier M."/>
            <person name="Klingl A."/>
            <person name="Woyke T."/>
            <person name="Ryan C.M."/>
            <person name="Banfield J.F."/>
        </authorList>
    </citation>
    <scope>NUCLEOTIDE SEQUENCE [LARGE SCALE GENOMIC DNA]</scope>
    <source>
        <strain evidence="2">CG23_combo_of_CG06-09_8_20_14_all_38_19</strain>
    </source>
</reference>
<accession>A0A2G9YVU3</accession>
<dbReference type="Proteomes" id="UP000230273">
    <property type="component" value="Unassembled WGS sequence"/>
</dbReference>
<dbReference type="InterPro" id="IPR039448">
    <property type="entry name" value="Beta_helix"/>
</dbReference>
<protein>
    <recommendedName>
        <fullName evidence="1">Right handed beta helix domain-containing protein</fullName>
    </recommendedName>
</protein>
<proteinExistence type="predicted"/>
<dbReference type="InterPro" id="IPR011050">
    <property type="entry name" value="Pectin_lyase_fold/virulence"/>
</dbReference>
<sequence length="415" mass="45672">MTYLGSPYVFRYYLLVPAGKTLNIEPGVVLKFDSGWGVEVDGILKAVGEENGKIIFTSLNEPAYWNGIYFTASSINSELNWTEIRYARDSARDGRPAVSANDSSIILKNSTVEKYNLIGLKLFNSTSTIEKTNFLGSGVTGISIIEGSPLVLDCDFIGGNKYGIYVQTTGMPIIEGNNFEGNEYPIFANSLNVIFKNNRGQNNTINGIALHGNIRNDITWFKNEIPYIIFDFVLIEPGYSLTIEPGITVKGYRVGQYRSYLEIEGRLTAEGTPEEPIVFTSYSSGSWSGLTFSATSQNSILKNVIVEYGGIWRPFRYIWGAVSVVESSIEFIDSVSASSSDAGIYLRNSSSTVENSHFENNKTGITIAGAEPEPQLINNIFSGNQYDICWPSNKTRCEEIAASSPDLIVKCNSCP</sequence>
<dbReference type="SMART" id="SM00710">
    <property type="entry name" value="PbH1"/>
    <property type="match status" value="3"/>
</dbReference>
<dbReference type="InterPro" id="IPR022441">
    <property type="entry name" value="Para_beta_helix_rpt-2"/>
</dbReference>
<name>A0A2G9YVU3_9BACT</name>
<comment type="caution">
    <text evidence="2">The sequence shown here is derived from an EMBL/GenBank/DDBJ whole genome shotgun (WGS) entry which is preliminary data.</text>
</comment>
<dbReference type="Gene3D" id="2.160.20.10">
    <property type="entry name" value="Single-stranded right-handed beta-helix, Pectin lyase-like"/>
    <property type="match status" value="2"/>
</dbReference>
<organism evidence="2 3">
    <name type="scientific">Candidatus Nealsonbacteria bacterium CG23_combo_of_CG06-09_8_20_14_all_38_19</name>
    <dbReference type="NCBI Taxonomy" id="1974721"/>
    <lineage>
        <taxon>Bacteria</taxon>
        <taxon>Candidatus Nealsoniibacteriota</taxon>
    </lineage>
</organism>
<dbReference type="SUPFAM" id="SSF51126">
    <property type="entry name" value="Pectin lyase-like"/>
    <property type="match status" value="2"/>
</dbReference>